<evidence type="ECO:0000256" key="5">
    <source>
        <dbReference type="ARBA" id="ARBA00023242"/>
    </source>
</evidence>
<dbReference type="GO" id="GO:0006364">
    <property type="term" value="P:rRNA processing"/>
    <property type="evidence" value="ECO:0007669"/>
    <property type="project" value="TreeGrafter"/>
</dbReference>
<evidence type="ECO:0000313" key="8">
    <source>
        <dbReference type="EMBL" id="CCJ30665.1"/>
    </source>
</evidence>
<evidence type="ECO:0000256" key="1">
    <source>
        <dbReference type="ARBA" id="ARBA00004046"/>
    </source>
</evidence>
<dbReference type="Proteomes" id="UP000010422">
    <property type="component" value="Unassembled WGS sequence"/>
</dbReference>
<gene>
    <name evidence="8" type="ORF">PNEJI1_002427</name>
</gene>
<feature type="domain" description="Large ribosomal subunit protein uL10-like insertion" evidence="7">
    <location>
        <begin position="141"/>
        <end position="223"/>
    </location>
</feature>
<dbReference type="InParanoid" id="L0PG84"/>
<dbReference type="AlphaFoldDB" id="L0PG84"/>
<dbReference type="InterPro" id="IPR033867">
    <property type="entry name" value="Mrt4"/>
</dbReference>
<dbReference type="GO" id="GO:0000956">
    <property type="term" value="P:nuclear-transcribed mRNA catabolic process"/>
    <property type="evidence" value="ECO:0007669"/>
    <property type="project" value="TreeGrafter"/>
</dbReference>
<dbReference type="GO" id="GO:0003723">
    <property type="term" value="F:RNA binding"/>
    <property type="evidence" value="ECO:0007669"/>
    <property type="project" value="TreeGrafter"/>
</dbReference>
<dbReference type="Pfam" id="PF17777">
    <property type="entry name" value="RL10P_insert"/>
    <property type="match status" value="1"/>
</dbReference>
<evidence type="ECO:0000313" key="9">
    <source>
        <dbReference type="Proteomes" id="UP000010422"/>
    </source>
</evidence>
<comment type="function">
    <text evidence="1 6">Component of the ribosome assembly machinery. Nuclear paralog of the ribosomal protein P0, it binds pre-60S subunits at an early stage of assembly in the nucleolus, and is replaced by P0 in cytoplasmic pre-60S subunits and mature 80S ribosomes.</text>
</comment>
<dbReference type="InterPro" id="IPR051742">
    <property type="entry name" value="Ribosome_Assembly_uL10"/>
</dbReference>
<dbReference type="Gene3D" id="3.30.70.1730">
    <property type="match status" value="1"/>
</dbReference>
<evidence type="ECO:0000256" key="3">
    <source>
        <dbReference type="ARBA" id="ARBA00011117"/>
    </source>
</evidence>
<evidence type="ECO:0000259" key="7">
    <source>
        <dbReference type="Pfam" id="PF17777"/>
    </source>
</evidence>
<dbReference type="InterPro" id="IPR001790">
    <property type="entry name" value="Ribosomal_uL10"/>
</dbReference>
<comment type="similarity">
    <text evidence="2 6">Belongs to the universal ribosomal protein uL10 family.</text>
</comment>
<dbReference type="InterPro" id="IPR040637">
    <property type="entry name" value="Ribosomal_uL10-like_insert"/>
</dbReference>
<comment type="caution">
    <text evidence="8">The sequence shown here is derived from an EMBL/GenBank/DDBJ whole genome shotgun (WGS) entry which is preliminary data.</text>
</comment>
<keyword evidence="4 6" id="KW-0963">Cytoplasm</keyword>
<keyword evidence="6" id="KW-0690">Ribosome biogenesis</keyword>
<comment type="subcellular location">
    <subcellularLocation>
        <location evidence="6">Cytoplasm</location>
    </subcellularLocation>
    <subcellularLocation>
        <location evidence="6">Nucleus</location>
        <location evidence="6">Nucleolus</location>
    </subcellularLocation>
</comment>
<evidence type="ECO:0000256" key="4">
    <source>
        <dbReference type="ARBA" id="ARBA00022490"/>
    </source>
</evidence>
<dbReference type="FunCoup" id="L0PG84">
    <property type="interactions" value="540"/>
</dbReference>
<name>L0PG84_PNEJI</name>
<organism evidence="9">
    <name type="scientific">Pneumocystis jirovecii</name>
    <name type="common">Human pneumocystis pneumonia agent</name>
    <dbReference type="NCBI Taxonomy" id="42068"/>
    <lineage>
        <taxon>Eukaryota</taxon>
        <taxon>Fungi</taxon>
        <taxon>Dikarya</taxon>
        <taxon>Ascomycota</taxon>
        <taxon>Taphrinomycotina</taxon>
        <taxon>Pneumocystomycetes</taxon>
        <taxon>Pneumocystaceae</taxon>
        <taxon>Pneumocystis</taxon>
    </lineage>
</organism>
<dbReference type="GO" id="GO:0005730">
    <property type="term" value="C:nucleolus"/>
    <property type="evidence" value="ECO:0007669"/>
    <property type="project" value="UniProtKB-SubCell"/>
</dbReference>
<dbReference type="FunFam" id="3.90.105.20:FF:000003">
    <property type="entry name" value="Ribosome assembly factor mrt4"/>
    <property type="match status" value="1"/>
</dbReference>
<keyword evidence="5 6" id="KW-0539">Nucleus</keyword>
<dbReference type="GO" id="GO:0000027">
    <property type="term" value="P:ribosomal large subunit assembly"/>
    <property type="evidence" value="ECO:0007669"/>
    <property type="project" value="InterPro"/>
</dbReference>
<dbReference type="Pfam" id="PF00466">
    <property type="entry name" value="Ribosomal_L10"/>
    <property type="match status" value="1"/>
</dbReference>
<dbReference type="VEuPathDB" id="FungiDB:PNEJI1_002427"/>
<dbReference type="InterPro" id="IPR043141">
    <property type="entry name" value="Ribosomal_uL10-like_sf"/>
</dbReference>
<dbReference type="InterPro" id="IPR043164">
    <property type="entry name" value="Ribosomal_uL10-like_insert_sf"/>
</dbReference>
<dbReference type="CDD" id="cd05796">
    <property type="entry name" value="Ribosomal_P0_like"/>
    <property type="match status" value="1"/>
</dbReference>
<comment type="subunit">
    <text evidence="3 6">Associates with the pre-60S ribosomal particle.</text>
</comment>
<dbReference type="PANTHER" id="PTHR45841">
    <property type="entry name" value="MRNA TURNOVER PROTEIN 4 MRTO4"/>
    <property type="match status" value="1"/>
</dbReference>
<dbReference type="STRING" id="1209962.L0PG84"/>
<dbReference type="PANTHER" id="PTHR45841:SF1">
    <property type="entry name" value="MRNA TURNOVER PROTEIN 4 HOMOLOG"/>
    <property type="match status" value="1"/>
</dbReference>
<dbReference type="SUPFAM" id="SSF160369">
    <property type="entry name" value="Ribosomal protein L10-like"/>
    <property type="match status" value="1"/>
</dbReference>
<dbReference type="EMBL" id="CAKM01000261">
    <property type="protein sequence ID" value="CCJ30665.1"/>
    <property type="molecule type" value="Genomic_DNA"/>
</dbReference>
<proteinExistence type="inferred from homology"/>
<dbReference type="GO" id="GO:0005737">
    <property type="term" value="C:cytoplasm"/>
    <property type="evidence" value="ECO:0007669"/>
    <property type="project" value="UniProtKB-SubCell"/>
</dbReference>
<evidence type="ECO:0000256" key="6">
    <source>
        <dbReference type="RuleBase" id="RU364039"/>
    </source>
</evidence>
<sequence>MPKSKKSKIISLTRTDKKGQEHKKKLFEDIRNCIDKYEYIWVFSVENMKNVHFKEVRREWKCSRLVKKNLNKWNQHSIRFFVGRLRVIAKSLGITKDEEYRENLNELAKQLLHGNVGVLFTSESVPTVVDFFSKFSRMDFARSGFISPLTFIVPSGTVYSRGGQIPEESDTPLPHTLEPILRNLGMPTLLKNGQITLFNEYTICKKGDVLDNRQTKLLKIFGIITSEFKIRLKGYWSSFNNEVKLMEDHVSEL</sequence>
<protein>
    <recommendedName>
        <fullName evidence="6">Ribosome assembly factor mrt4</fullName>
    </recommendedName>
</protein>
<reference evidence="8 9" key="1">
    <citation type="journal article" date="2012" name="MBio">
        <title>De novo assembly of the Pneumocystis jirovecii genome from a single bronchoalveolar lavage fluid specimen from a patient.</title>
        <authorList>
            <person name="Cisse O.H."/>
            <person name="Pagni M."/>
            <person name="Hauser P.M."/>
        </authorList>
    </citation>
    <scope>NUCLEOTIDE SEQUENCE [LARGE SCALE GENOMIC DNA]</scope>
    <source>
        <strain evidence="8 9">SE8</strain>
    </source>
</reference>
<evidence type="ECO:0000256" key="2">
    <source>
        <dbReference type="ARBA" id="ARBA00008889"/>
    </source>
</evidence>
<dbReference type="Gene3D" id="3.90.105.20">
    <property type="match status" value="1"/>
</dbReference>
<dbReference type="GO" id="GO:0030687">
    <property type="term" value="C:preribosome, large subunit precursor"/>
    <property type="evidence" value="ECO:0007669"/>
    <property type="project" value="TreeGrafter"/>
</dbReference>
<accession>L0PG84</accession>